<organism evidence="3 4">
    <name type="scientific">Rugamonas aquatica</name>
    <dbReference type="NCBI Taxonomy" id="2743357"/>
    <lineage>
        <taxon>Bacteria</taxon>
        <taxon>Pseudomonadati</taxon>
        <taxon>Pseudomonadota</taxon>
        <taxon>Betaproteobacteria</taxon>
        <taxon>Burkholderiales</taxon>
        <taxon>Oxalobacteraceae</taxon>
        <taxon>Telluria group</taxon>
        <taxon>Rugamonas</taxon>
    </lineage>
</organism>
<keyword evidence="4" id="KW-1185">Reference proteome</keyword>
<keyword evidence="1" id="KW-0175">Coiled coil</keyword>
<dbReference type="RefSeq" id="WP_152838697.1">
    <property type="nucleotide sequence ID" value="NZ_WHUG01000005.1"/>
</dbReference>
<reference evidence="3 4" key="1">
    <citation type="submission" date="2019-10" db="EMBL/GenBank/DDBJ databases">
        <title>Two novel species isolated from a subtropical stream in China.</title>
        <authorList>
            <person name="Lu H."/>
        </authorList>
    </citation>
    <scope>NUCLEOTIDE SEQUENCE [LARGE SCALE GENOMIC DNA]</scope>
    <source>
        <strain evidence="3 4">FT29W</strain>
    </source>
</reference>
<feature type="signal peptide" evidence="2">
    <location>
        <begin position="1"/>
        <end position="21"/>
    </location>
</feature>
<feature type="coiled-coil region" evidence="1">
    <location>
        <begin position="144"/>
        <end position="171"/>
    </location>
</feature>
<dbReference type="AlphaFoldDB" id="A0A6A7N2Z8"/>
<protein>
    <recommendedName>
        <fullName evidence="5">DUF922 domain-containing protein</fullName>
    </recommendedName>
</protein>
<accession>A0A6A7N2Z8</accession>
<evidence type="ECO:0000313" key="4">
    <source>
        <dbReference type="Proteomes" id="UP000440498"/>
    </source>
</evidence>
<evidence type="ECO:0008006" key="5">
    <source>
        <dbReference type="Google" id="ProtNLM"/>
    </source>
</evidence>
<feature type="chain" id="PRO_5025358220" description="DUF922 domain-containing protein" evidence="2">
    <location>
        <begin position="22"/>
        <end position="243"/>
    </location>
</feature>
<comment type="caution">
    <text evidence="3">The sequence shown here is derived from an EMBL/GenBank/DDBJ whole genome shotgun (WGS) entry which is preliminary data.</text>
</comment>
<name>A0A6A7N2Z8_9BURK</name>
<proteinExistence type="predicted"/>
<dbReference type="EMBL" id="WHUG01000005">
    <property type="protein sequence ID" value="MQA39372.1"/>
    <property type="molecule type" value="Genomic_DNA"/>
</dbReference>
<gene>
    <name evidence="3" type="ORF">GEV02_14545</name>
</gene>
<evidence type="ECO:0000256" key="1">
    <source>
        <dbReference type="SAM" id="Coils"/>
    </source>
</evidence>
<keyword evidence="2" id="KW-0732">Signal</keyword>
<evidence type="ECO:0000256" key="2">
    <source>
        <dbReference type="SAM" id="SignalP"/>
    </source>
</evidence>
<evidence type="ECO:0000313" key="3">
    <source>
        <dbReference type="EMBL" id="MQA39372.1"/>
    </source>
</evidence>
<sequence length="243" mass="26441">MKPLCAAIAFGLSAVSGAVHAAAPAAPATAAAARTPFQIRCEDSIAKTISVLSAKQNGYTINNQLPYRALTAKSGNMDNKMVTLGLTVTKGQYTVDLGGPVLQDPVSGYECIAPRVDVKLNYSPVLIYVGNEFAPGTCGYNAILEHEQRHLQAYMENLARVEKVVREALSKRFEAKPLYAPSGTAMSALEHEINGTWFPFIRDEFEKGRPKQAEIDTPEEYARMGKVCDGEIAAILLRRHKNN</sequence>
<dbReference type="Proteomes" id="UP000440498">
    <property type="component" value="Unassembled WGS sequence"/>
</dbReference>